<protein>
    <submittedName>
        <fullName evidence="2 3">Uncharacterized protein</fullName>
    </submittedName>
</protein>
<evidence type="ECO:0000313" key="3">
    <source>
        <dbReference type="EnsemblMetazoa" id="ISCW014900-PA"/>
    </source>
</evidence>
<dbReference type="PaxDb" id="6945-B7QKJ0"/>
<evidence type="ECO:0000313" key="4">
    <source>
        <dbReference type="Proteomes" id="UP000001555"/>
    </source>
</evidence>
<organism>
    <name type="scientific">Ixodes scapularis</name>
    <name type="common">Black-legged tick</name>
    <name type="synonym">Deer tick</name>
    <dbReference type="NCBI Taxonomy" id="6945"/>
    <lineage>
        <taxon>Eukaryota</taxon>
        <taxon>Metazoa</taxon>
        <taxon>Ecdysozoa</taxon>
        <taxon>Arthropoda</taxon>
        <taxon>Chelicerata</taxon>
        <taxon>Arachnida</taxon>
        <taxon>Acari</taxon>
        <taxon>Parasitiformes</taxon>
        <taxon>Ixodida</taxon>
        <taxon>Ixodoidea</taxon>
        <taxon>Ixodidae</taxon>
        <taxon>Ixodinae</taxon>
        <taxon>Ixodes</taxon>
    </lineage>
</organism>
<keyword evidence="4" id="KW-1185">Reference proteome</keyword>
<reference evidence="3" key="2">
    <citation type="submission" date="2020-05" db="UniProtKB">
        <authorList>
            <consortium name="EnsemblMetazoa"/>
        </authorList>
    </citation>
    <scope>IDENTIFICATION</scope>
    <source>
        <strain evidence="3">wikel</strain>
    </source>
</reference>
<sequence length="125" mass="14323">EPKREALTVIRTARGHLKHHRRLRRRWRATTTRSRSCPNSQSASTHAHTTTCNADDDENGAGRRQRRRLPSLQHDQTRESQDANGGNRRAAAFPVRLFLSNPRTWLWDPATTSAPTERGPRERAP</sequence>
<feature type="non-terminal residue" evidence="2">
    <location>
        <position position="1"/>
    </location>
</feature>
<reference evidence="2 4" key="1">
    <citation type="submission" date="2008-03" db="EMBL/GenBank/DDBJ databases">
        <title>Annotation of Ixodes scapularis.</title>
        <authorList>
            <consortium name="Ixodes scapularis Genome Project Consortium"/>
            <person name="Caler E."/>
            <person name="Hannick L.I."/>
            <person name="Bidwell S."/>
            <person name="Joardar V."/>
            <person name="Thiagarajan M."/>
            <person name="Amedeo P."/>
            <person name="Galinsky K.J."/>
            <person name="Schobel S."/>
            <person name="Inman J."/>
            <person name="Hostetler J."/>
            <person name="Miller J."/>
            <person name="Hammond M."/>
            <person name="Megy K."/>
            <person name="Lawson D."/>
            <person name="Kodira C."/>
            <person name="Sutton G."/>
            <person name="Meyer J."/>
            <person name="Hill C.A."/>
            <person name="Birren B."/>
            <person name="Nene V."/>
            <person name="Collins F."/>
            <person name="Alarcon-Chaidez F."/>
            <person name="Wikel S."/>
            <person name="Strausberg R."/>
        </authorList>
    </citation>
    <scope>NUCLEOTIDE SEQUENCE [LARGE SCALE GENOMIC DNA]</scope>
    <source>
        <strain evidence="4">Wikel</strain>
        <strain evidence="2">Wikel colony</strain>
    </source>
</reference>
<feature type="compositionally biased region" description="Basic residues" evidence="1">
    <location>
        <begin position="16"/>
        <end position="28"/>
    </location>
</feature>
<dbReference type="HOGENOM" id="CLU_1998227_0_0_1"/>
<evidence type="ECO:0000256" key="1">
    <source>
        <dbReference type="SAM" id="MobiDB-lite"/>
    </source>
</evidence>
<feature type="region of interest" description="Disordered" evidence="1">
    <location>
        <begin position="16"/>
        <end position="91"/>
    </location>
</feature>
<name>B7QKJ0_IXOSC</name>
<dbReference type="InParanoid" id="B7QKJ0"/>
<feature type="non-terminal residue" evidence="2">
    <location>
        <position position="125"/>
    </location>
</feature>
<evidence type="ECO:0000313" key="2">
    <source>
        <dbReference type="EMBL" id="EEC19362.1"/>
    </source>
</evidence>
<gene>
    <name evidence="2" type="ORF">IscW_ISCW014900</name>
</gene>
<feature type="compositionally biased region" description="Low complexity" evidence="1">
    <location>
        <begin position="42"/>
        <end position="51"/>
    </location>
</feature>
<accession>B7QKJ0</accession>
<dbReference type="EMBL" id="ABJB010494772">
    <property type="status" value="NOT_ANNOTATED_CDS"/>
    <property type="molecule type" value="Genomic_DNA"/>
</dbReference>
<proteinExistence type="predicted"/>
<dbReference type="VEuPathDB" id="VectorBase:ISCW014900"/>
<dbReference type="Proteomes" id="UP000001555">
    <property type="component" value="Unassembled WGS sequence"/>
</dbReference>
<dbReference type="EMBL" id="DS960013">
    <property type="protein sequence ID" value="EEC19362.1"/>
    <property type="molecule type" value="Genomic_DNA"/>
</dbReference>
<feature type="region of interest" description="Disordered" evidence="1">
    <location>
        <begin position="105"/>
        <end position="125"/>
    </location>
</feature>
<dbReference type="AlphaFoldDB" id="B7QKJ0"/>
<dbReference type="EnsemblMetazoa" id="ISCW014900-RA">
    <property type="protein sequence ID" value="ISCW014900-PA"/>
    <property type="gene ID" value="ISCW014900"/>
</dbReference>